<dbReference type="RefSeq" id="WP_344462332.1">
    <property type="nucleotide sequence ID" value="NZ_BAAANT010000007.1"/>
</dbReference>
<dbReference type="EMBL" id="BAAANT010000007">
    <property type="protein sequence ID" value="GAA2136677.1"/>
    <property type="molecule type" value="Genomic_DNA"/>
</dbReference>
<gene>
    <name evidence="2" type="ORF">GCM10009760_16330</name>
</gene>
<organism evidence="2 3">
    <name type="scientific">Kitasatospora kazusensis</name>
    <dbReference type="NCBI Taxonomy" id="407974"/>
    <lineage>
        <taxon>Bacteria</taxon>
        <taxon>Bacillati</taxon>
        <taxon>Actinomycetota</taxon>
        <taxon>Actinomycetes</taxon>
        <taxon>Kitasatosporales</taxon>
        <taxon>Streptomycetaceae</taxon>
        <taxon>Kitasatospora</taxon>
    </lineage>
</organism>
<sequence>MADLENWQLDLAGTVIGTGTDVLIEDIQGLGTAPLRTEDAEIPGEDGAFAGVDLYGPRLVRIIAGIRQAGDPGAVLDRLAELARAGAAPEIRRRPGALVVLRAKRPGQPARRLYGRVRRVDPASVARAVHGWIPVEIEFTAADPLWQSDTTSGVTLSLDVSNTREGFTAPITAPVTTGVANPATRPGWLVSTGDSPAWPSLRITGPVTNPRLWIVETGQVLELSLALSDGEYVQIETRPGTRTVLRNGTGNAAGALSAASRLDRFQVPPGRSELRWTATDYTNTARLAVTWRDAFTSL</sequence>
<evidence type="ECO:0000313" key="2">
    <source>
        <dbReference type="EMBL" id="GAA2136677.1"/>
    </source>
</evidence>
<dbReference type="InterPro" id="IPR054738">
    <property type="entry name" value="Siphovirus-type_tail_C"/>
</dbReference>
<comment type="caution">
    <text evidence="2">The sequence shown here is derived from an EMBL/GenBank/DDBJ whole genome shotgun (WGS) entry which is preliminary data.</text>
</comment>
<evidence type="ECO:0000313" key="3">
    <source>
        <dbReference type="Proteomes" id="UP001422759"/>
    </source>
</evidence>
<dbReference type="Proteomes" id="UP001422759">
    <property type="component" value="Unassembled WGS sequence"/>
</dbReference>
<proteinExistence type="predicted"/>
<reference evidence="2 3" key="1">
    <citation type="journal article" date="2019" name="Int. J. Syst. Evol. Microbiol.">
        <title>The Global Catalogue of Microorganisms (GCM) 10K type strain sequencing project: providing services to taxonomists for standard genome sequencing and annotation.</title>
        <authorList>
            <consortium name="The Broad Institute Genomics Platform"/>
            <consortium name="The Broad Institute Genome Sequencing Center for Infectious Disease"/>
            <person name="Wu L."/>
            <person name="Ma J."/>
        </authorList>
    </citation>
    <scope>NUCLEOTIDE SEQUENCE [LARGE SCALE GENOMIC DNA]</scope>
    <source>
        <strain evidence="2 3">JCM 14560</strain>
    </source>
</reference>
<name>A0ABN2Z4N5_9ACTN</name>
<accession>A0ABN2Z4N5</accession>
<evidence type="ECO:0000259" key="1">
    <source>
        <dbReference type="Pfam" id="PF22768"/>
    </source>
</evidence>
<keyword evidence="3" id="KW-1185">Reference proteome</keyword>
<protein>
    <recommendedName>
        <fullName evidence="1">Siphovirus-type tail component C-terminal domain-containing protein</fullName>
    </recommendedName>
</protein>
<feature type="domain" description="Siphovirus-type tail component C-terminal" evidence="1">
    <location>
        <begin position="192"/>
        <end position="292"/>
    </location>
</feature>
<dbReference type="Pfam" id="PF22768">
    <property type="entry name" value="SPP1_Dit"/>
    <property type="match status" value="1"/>
</dbReference>